<organism evidence="1 2">
    <name type="scientific">Enterococcus pallens ATCC BAA-351</name>
    <dbReference type="NCBI Taxonomy" id="1158607"/>
    <lineage>
        <taxon>Bacteria</taxon>
        <taxon>Bacillati</taxon>
        <taxon>Bacillota</taxon>
        <taxon>Bacilli</taxon>
        <taxon>Lactobacillales</taxon>
        <taxon>Enterococcaceae</taxon>
        <taxon>Enterococcus</taxon>
    </lineage>
</organism>
<dbReference type="HOGENOM" id="CLU_350853_0_0_9"/>
<keyword evidence="2" id="KW-1185">Reference proteome</keyword>
<dbReference type="PATRIC" id="fig|1158607.3.peg.336"/>
<evidence type="ECO:0000313" key="1">
    <source>
        <dbReference type="EMBL" id="EOH97666.1"/>
    </source>
</evidence>
<comment type="caution">
    <text evidence="1">The sequence shown here is derived from an EMBL/GenBank/DDBJ whole genome shotgun (WGS) entry which is preliminary data.</text>
</comment>
<dbReference type="OrthoDB" id="1991740at2"/>
<dbReference type="STRING" id="160454.RV10_GL004858"/>
<dbReference type="EMBL" id="AJAQ01000001">
    <property type="protein sequence ID" value="EOH97666.1"/>
    <property type="molecule type" value="Genomic_DNA"/>
</dbReference>
<accession>R2SY09</accession>
<dbReference type="Proteomes" id="UP000013782">
    <property type="component" value="Unassembled WGS sequence"/>
</dbReference>
<gene>
    <name evidence="1" type="ORF">UAU_00334</name>
</gene>
<protein>
    <submittedName>
        <fullName evidence="1">Uncharacterized protein</fullName>
    </submittedName>
</protein>
<sequence>MLENEQFQLAIAKDGHVSKLLFKDDPYQMNWVIEEEYLRKVGYNDREKLFGQFDLIVDGKSFLSIDVVPTIVSRDHQIEVTYSFDNVSVISKYELNQISNGIVWTIEVVNETERTLTIQDFGVWAALSYVMFRDKNVLRNIHNSAAVFSSISTNYTKINAVRRDNRGGNLGIYQTKGRTLSVGTFCEYENLFFENVSPSLDGLLFHKLILAGGYPENFKNRDWIYPKTALFLEPKASQKWEYTLLKNENQSDFYQKGLQLKHPKIAYTPLNILGKIARITIQLPEGVALKDIVAIYQKDQNLVSKNLFADLQEDGSHVVTFKPDTLGEHKVVCTFTDGSEDFVVLNVMNDLATVIEERAEYICDTLYTGASGAIPFAFKPISNQGESLGKMNLVLKKNLLGRLNGEQVRKVEESAVRYVRPKWFINGDFTQPRKLYGDFYRCMDFEYIGHLFFLLSEFEEDTLQLHSADTYLGWAAEVFELRVNPDLHSDLRGKEEAQMLGVYFLYIQELLAKLKAHGLIEKYETIRKLWGEVTNRVDAESVSYKAAITEHFYDNAGFGPTAGALSEAGLHESAKKYGELLLANIGYANDFRGQNADRWWEALTYMIHSLWGGVTAAATFKVFEFLQDVEYLEASYRATAGILYCYDTHSSTTLPLEKGMAASTYAAAGPHLNRPDLSRERFGQATFWKDGGIFSRLFENDSQTPDWDMGEELVAYMESFGQKTFIIKRGQEINVINGSFEEQGEDYLITSFAPFIQAYYVLEDDKIRIIEESSQELRLKKAELFSLVTAR</sequence>
<dbReference type="AlphaFoldDB" id="R2SY09"/>
<evidence type="ECO:0000313" key="2">
    <source>
        <dbReference type="Proteomes" id="UP000013782"/>
    </source>
</evidence>
<proteinExistence type="predicted"/>
<name>R2SY09_9ENTE</name>
<dbReference type="RefSeq" id="WP_010755399.1">
    <property type="nucleotide sequence ID" value="NZ_ASWD01000002.1"/>
</dbReference>
<dbReference type="eggNOG" id="ENOG502Z8IA">
    <property type="taxonomic scope" value="Bacteria"/>
</dbReference>
<reference evidence="1 2" key="1">
    <citation type="submission" date="2013-02" db="EMBL/GenBank/DDBJ databases">
        <title>The Genome Sequence of Enterococcus pallens BAA-351.</title>
        <authorList>
            <consortium name="The Broad Institute Genome Sequencing Platform"/>
            <consortium name="The Broad Institute Genome Sequencing Center for Infectious Disease"/>
            <person name="Earl A.M."/>
            <person name="Gilmore M.S."/>
            <person name="Lebreton F."/>
            <person name="Walker B."/>
            <person name="Young S.K."/>
            <person name="Zeng Q."/>
            <person name="Gargeya S."/>
            <person name="Fitzgerald M."/>
            <person name="Haas B."/>
            <person name="Abouelleil A."/>
            <person name="Alvarado L."/>
            <person name="Arachchi H.M."/>
            <person name="Berlin A.M."/>
            <person name="Chapman S.B."/>
            <person name="Dewar J."/>
            <person name="Goldberg J."/>
            <person name="Griggs A."/>
            <person name="Gujja S."/>
            <person name="Hansen M."/>
            <person name="Howarth C."/>
            <person name="Imamovic A."/>
            <person name="Larimer J."/>
            <person name="McCowan C."/>
            <person name="Murphy C."/>
            <person name="Neiman D."/>
            <person name="Pearson M."/>
            <person name="Priest M."/>
            <person name="Roberts A."/>
            <person name="Saif S."/>
            <person name="Shea T."/>
            <person name="Sisk P."/>
            <person name="Sykes S."/>
            <person name="Wortman J."/>
            <person name="Nusbaum C."/>
            <person name="Birren B."/>
        </authorList>
    </citation>
    <scope>NUCLEOTIDE SEQUENCE [LARGE SCALE GENOMIC DNA]</scope>
    <source>
        <strain evidence="1 2">ATCC BAA-351</strain>
    </source>
</reference>